<dbReference type="OrthoDB" id="348110at2"/>
<gene>
    <name evidence="2" type="ORF">LPTSP4_32430</name>
</gene>
<evidence type="ECO:0000313" key="3">
    <source>
        <dbReference type="Proteomes" id="UP000245133"/>
    </source>
</evidence>
<feature type="transmembrane region" description="Helical" evidence="1">
    <location>
        <begin position="51"/>
        <end position="73"/>
    </location>
</feature>
<keyword evidence="3" id="KW-1185">Reference proteome</keyword>
<dbReference type="Proteomes" id="UP000245133">
    <property type="component" value="Unassembled WGS sequence"/>
</dbReference>
<evidence type="ECO:0000256" key="1">
    <source>
        <dbReference type="SAM" id="Phobius"/>
    </source>
</evidence>
<reference evidence="2 3" key="1">
    <citation type="submission" date="2018-02" db="EMBL/GenBank/DDBJ databases">
        <title>Novel Leptospira species isolated from soil and water in Japan.</title>
        <authorList>
            <person name="Nakao R."/>
            <person name="Masuzawa T."/>
        </authorList>
    </citation>
    <scope>NUCLEOTIDE SEQUENCE [LARGE SCALE GENOMIC DNA]</scope>
    <source>
        <strain evidence="2 3">YH101</strain>
    </source>
</reference>
<feature type="transmembrane region" description="Helical" evidence="1">
    <location>
        <begin position="85"/>
        <end position="103"/>
    </location>
</feature>
<keyword evidence="1" id="KW-1133">Transmembrane helix</keyword>
<organism evidence="2 3">
    <name type="scientific">Leptospira ryugenii</name>
    <dbReference type="NCBI Taxonomy" id="1917863"/>
    <lineage>
        <taxon>Bacteria</taxon>
        <taxon>Pseudomonadati</taxon>
        <taxon>Spirochaetota</taxon>
        <taxon>Spirochaetia</taxon>
        <taxon>Leptospirales</taxon>
        <taxon>Leptospiraceae</taxon>
        <taxon>Leptospira</taxon>
    </lineage>
</organism>
<feature type="transmembrane region" description="Helical" evidence="1">
    <location>
        <begin position="20"/>
        <end position="39"/>
    </location>
</feature>
<evidence type="ECO:0000313" key="2">
    <source>
        <dbReference type="EMBL" id="GBF51705.1"/>
    </source>
</evidence>
<keyword evidence="1" id="KW-0472">Membrane</keyword>
<protein>
    <submittedName>
        <fullName evidence="2">Uncharacterized protein</fullName>
    </submittedName>
</protein>
<keyword evidence="1" id="KW-0812">Transmembrane</keyword>
<accession>A0A2P2E498</accession>
<dbReference type="EMBL" id="BFBB01000008">
    <property type="protein sequence ID" value="GBF51705.1"/>
    <property type="molecule type" value="Genomic_DNA"/>
</dbReference>
<feature type="transmembrane region" description="Helical" evidence="1">
    <location>
        <begin position="132"/>
        <end position="152"/>
    </location>
</feature>
<feature type="transmembrane region" description="Helical" evidence="1">
    <location>
        <begin position="164"/>
        <end position="182"/>
    </location>
</feature>
<dbReference type="RefSeq" id="WP_108978013.1">
    <property type="nucleotide sequence ID" value="NZ_BFBB01000008.1"/>
</dbReference>
<name>A0A2P2E498_9LEPT</name>
<dbReference type="AlphaFoldDB" id="A0A2P2E498"/>
<comment type="caution">
    <text evidence="2">The sequence shown here is derived from an EMBL/GenBank/DDBJ whole genome shotgun (WGS) entry which is preliminary data.</text>
</comment>
<proteinExistence type="predicted"/>
<sequence>MDRSERALWEIKNEKNKAGVRWLIIFLIVPYLAFLLETGRAVEIGQAHIFNWYYVGLVASFVILVNLIVSFVIKRASAKSYISPSIKYYTMIADFLAVALVMIPTGGHQSMFFTVNYIVIVSNSLRYGLRIALLGTIVMNLFYVAILAFEYYPNGEVQGLQSEILKIGGFWLVGIYTGYLAMRFETLRGEIENYQKLLAEALKNR</sequence>